<proteinExistence type="predicted"/>
<evidence type="ECO:0000259" key="7">
    <source>
        <dbReference type="PROSITE" id="PS50199"/>
    </source>
</evidence>
<dbReference type="GO" id="GO:0016301">
    <property type="term" value="F:kinase activity"/>
    <property type="evidence" value="ECO:0007669"/>
    <property type="project" value="UniProtKB-KW"/>
</dbReference>
<keyword evidence="5" id="KW-0175">Coiled coil</keyword>
<organism evidence="8 9">
    <name type="scientific">Amphibalanus amphitrite</name>
    <name type="common">Striped barnacle</name>
    <name type="synonym">Balanus amphitrite</name>
    <dbReference type="NCBI Taxonomy" id="1232801"/>
    <lineage>
        <taxon>Eukaryota</taxon>
        <taxon>Metazoa</taxon>
        <taxon>Ecdysozoa</taxon>
        <taxon>Arthropoda</taxon>
        <taxon>Crustacea</taxon>
        <taxon>Multicrustacea</taxon>
        <taxon>Cirripedia</taxon>
        <taxon>Thoracica</taxon>
        <taxon>Thoracicalcarea</taxon>
        <taxon>Balanomorpha</taxon>
        <taxon>Balanoidea</taxon>
        <taxon>Balanidae</taxon>
        <taxon>Amphibalaninae</taxon>
        <taxon>Amphibalanus</taxon>
    </lineage>
</organism>
<dbReference type="Proteomes" id="UP000440578">
    <property type="component" value="Unassembled WGS sequence"/>
</dbReference>
<feature type="region of interest" description="Disordered" evidence="6">
    <location>
        <begin position="238"/>
        <end position="270"/>
    </location>
</feature>
<dbReference type="Gene3D" id="2.30.30.380">
    <property type="entry name" value="Zn-finger domain of Sec23/24"/>
    <property type="match status" value="1"/>
</dbReference>
<keyword evidence="9" id="KW-1185">Reference proteome</keyword>
<evidence type="ECO:0000256" key="6">
    <source>
        <dbReference type="SAM" id="MobiDB-lite"/>
    </source>
</evidence>
<dbReference type="SUPFAM" id="SSF90209">
    <property type="entry name" value="Ran binding protein zinc finger-like"/>
    <property type="match status" value="1"/>
</dbReference>
<sequence>MQPSPASLFWADPDPAFRTSFSISIGDGGGGGGGVSAFRAAPSPIRAALQWRCDARRRDSPAPATAPPAPAAGSPVGARRRLYAADPERGVTVVPCSRTLVRANCAPPPLLSLDAGFAPQAELRLSRLVSAGALQAPAACRCQHSHPRELQLRRAEPQALVHTALITRQTEAYNKLYAEVERNRRLHAQLLAAITALHTQLSQRAAQEDEKDRLAEENDKLQRECDAISTDIDNLRRMPGRLQSPVSPGASSNHHHLGSQPPGVDEDPAEGPQWACGSCTFLNHPLITDCEQCEMPRIVLGTYSQDAGYGLPHMQTNLNAT</sequence>
<keyword evidence="2 4" id="KW-0863">Zinc-finger</keyword>
<dbReference type="AlphaFoldDB" id="A0A6A4VS87"/>
<keyword evidence="1" id="KW-0479">Metal-binding</keyword>
<accession>A0A6A4VS87</accession>
<keyword evidence="8" id="KW-0808">Transferase</keyword>
<dbReference type="GO" id="GO:0008270">
    <property type="term" value="F:zinc ion binding"/>
    <property type="evidence" value="ECO:0007669"/>
    <property type="project" value="UniProtKB-KW"/>
</dbReference>
<gene>
    <name evidence="8" type="primary">Tab2_1</name>
    <name evidence="8" type="ORF">FJT64_006027</name>
</gene>
<evidence type="ECO:0000256" key="2">
    <source>
        <dbReference type="ARBA" id="ARBA00022771"/>
    </source>
</evidence>
<evidence type="ECO:0000256" key="5">
    <source>
        <dbReference type="SAM" id="Coils"/>
    </source>
</evidence>
<feature type="coiled-coil region" evidence="5">
    <location>
        <begin position="197"/>
        <end position="238"/>
    </location>
</feature>
<evidence type="ECO:0000256" key="3">
    <source>
        <dbReference type="ARBA" id="ARBA00022833"/>
    </source>
</evidence>
<name>A0A6A4VS87_AMPAM</name>
<dbReference type="OrthoDB" id="6367910at2759"/>
<evidence type="ECO:0000256" key="1">
    <source>
        <dbReference type="ARBA" id="ARBA00022723"/>
    </source>
</evidence>
<dbReference type="EMBL" id="VIIS01001552">
    <property type="protein sequence ID" value="KAF0296533.1"/>
    <property type="molecule type" value="Genomic_DNA"/>
</dbReference>
<comment type="caution">
    <text evidence="8">The sequence shown here is derived from an EMBL/GenBank/DDBJ whole genome shotgun (WGS) entry which is preliminary data.</text>
</comment>
<dbReference type="InterPro" id="IPR001876">
    <property type="entry name" value="Znf_RanBP2"/>
</dbReference>
<evidence type="ECO:0000256" key="4">
    <source>
        <dbReference type="PROSITE-ProRule" id="PRU00322"/>
    </source>
</evidence>
<dbReference type="PROSITE" id="PS50199">
    <property type="entry name" value="ZF_RANBP2_2"/>
    <property type="match status" value="1"/>
</dbReference>
<evidence type="ECO:0000313" key="8">
    <source>
        <dbReference type="EMBL" id="KAF0296533.1"/>
    </source>
</evidence>
<feature type="domain" description="RanBP2-type" evidence="7">
    <location>
        <begin position="269"/>
        <end position="299"/>
    </location>
</feature>
<evidence type="ECO:0000313" key="9">
    <source>
        <dbReference type="Proteomes" id="UP000440578"/>
    </source>
</evidence>
<protein>
    <submittedName>
        <fullName evidence="8">TGF-beta-activated kinase 1 and MAP3K7-binding protein 2</fullName>
    </submittedName>
</protein>
<feature type="region of interest" description="Disordered" evidence="6">
    <location>
        <begin position="56"/>
        <end position="77"/>
    </location>
</feature>
<keyword evidence="8" id="KW-0418">Kinase</keyword>
<dbReference type="InterPro" id="IPR036443">
    <property type="entry name" value="Znf_RanBP2_sf"/>
</dbReference>
<keyword evidence="3" id="KW-0862">Zinc</keyword>
<reference evidence="8 9" key="1">
    <citation type="submission" date="2019-07" db="EMBL/GenBank/DDBJ databases">
        <title>Draft genome assembly of a fouling barnacle, Amphibalanus amphitrite (Darwin, 1854): The first reference genome for Thecostraca.</title>
        <authorList>
            <person name="Kim W."/>
        </authorList>
    </citation>
    <scope>NUCLEOTIDE SEQUENCE [LARGE SCALE GENOMIC DNA]</scope>
    <source>
        <strain evidence="8">SNU_AA5</strain>
        <tissue evidence="8">Soma without cirri and trophi</tissue>
    </source>
</reference>
<dbReference type="SMART" id="SM00547">
    <property type="entry name" value="ZnF_RBZ"/>
    <property type="match status" value="1"/>
</dbReference>
<dbReference type="PROSITE" id="PS01358">
    <property type="entry name" value="ZF_RANBP2_1"/>
    <property type="match status" value="1"/>
</dbReference>